<dbReference type="EMBL" id="JAPDIA010000003">
    <property type="protein sequence ID" value="MDG0810857.1"/>
    <property type="molecule type" value="Genomic_DNA"/>
</dbReference>
<dbReference type="AlphaFoldDB" id="A0A9X4KTZ0"/>
<accession>A0A9X4KTZ0</accession>
<organism evidence="1 2">
    <name type="scientific">Cohnella rhizosphaerae</name>
    <dbReference type="NCBI Taxonomy" id="1457232"/>
    <lineage>
        <taxon>Bacteria</taxon>
        <taxon>Bacillati</taxon>
        <taxon>Bacillota</taxon>
        <taxon>Bacilli</taxon>
        <taxon>Bacillales</taxon>
        <taxon>Paenibacillaceae</taxon>
        <taxon>Cohnella</taxon>
    </lineage>
</organism>
<gene>
    <name evidence="1" type="ORF">OMP40_16895</name>
</gene>
<proteinExistence type="predicted"/>
<name>A0A9X4KTZ0_9BACL</name>
<dbReference type="RefSeq" id="WP_277532928.1">
    <property type="nucleotide sequence ID" value="NZ_JAPDIA010000003.1"/>
</dbReference>
<keyword evidence="2" id="KW-1185">Reference proteome</keyword>
<dbReference type="Proteomes" id="UP001153404">
    <property type="component" value="Unassembled WGS sequence"/>
</dbReference>
<reference evidence="1" key="1">
    <citation type="submission" date="2022-10" db="EMBL/GenBank/DDBJ databases">
        <title>Comparative genomic analysis of Cohnella hashimotonis sp. nov., isolated from the International Space Station.</title>
        <authorList>
            <person name="Simpson A."/>
            <person name="Venkateswaran K."/>
        </authorList>
    </citation>
    <scope>NUCLEOTIDE SEQUENCE</scope>
    <source>
        <strain evidence="1">DSM 28161</strain>
    </source>
</reference>
<sequence>MLIQDRTAYKIWENEIKVSERRWDLERHVRETKRPHAELPASWLALMLLGWLRGH</sequence>
<protein>
    <submittedName>
        <fullName evidence="1">Uncharacterized protein</fullName>
    </submittedName>
</protein>
<evidence type="ECO:0000313" key="1">
    <source>
        <dbReference type="EMBL" id="MDG0810857.1"/>
    </source>
</evidence>
<comment type="caution">
    <text evidence="1">The sequence shown here is derived from an EMBL/GenBank/DDBJ whole genome shotgun (WGS) entry which is preliminary data.</text>
</comment>
<evidence type="ECO:0000313" key="2">
    <source>
        <dbReference type="Proteomes" id="UP001153404"/>
    </source>
</evidence>